<dbReference type="PANTHER" id="PTHR11849">
    <property type="entry name" value="ETS"/>
    <property type="match status" value="1"/>
</dbReference>
<organism evidence="4 5">
    <name type="scientific">Lepeophtheirus salmonis</name>
    <name type="common">Salmon louse</name>
    <name type="synonym">Caligus salmonis</name>
    <dbReference type="NCBI Taxonomy" id="72036"/>
    <lineage>
        <taxon>Eukaryota</taxon>
        <taxon>Metazoa</taxon>
        <taxon>Ecdysozoa</taxon>
        <taxon>Arthropoda</taxon>
        <taxon>Crustacea</taxon>
        <taxon>Multicrustacea</taxon>
        <taxon>Hexanauplia</taxon>
        <taxon>Copepoda</taxon>
        <taxon>Siphonostomatoida</taxon>
        <taxon>Caligidae</taxon>
        <taxon>Lepeophtheirus</taxon>
    </lineage>
</organism>
<keyword evidence="5" id="KW-1185">Reference proteome</keyword>
<keyword evidence="2 3" id="KW-0238">DNA-binding</keyword>
<reference evidence="4" key="1">
    <citation type="submission" date="2021-02" db="EMBL/GenBank/DDBJ databases">
        <authorList>
            <person name="Bekaert M."/>
        </authorList>
    </citation>
    <scope>NUCLEOTIDE SEQUENCE</scope>
    <source>
        <strain evidence="4">IoA-00</strain>
    </source>
</reference>
<dbReference type="InterPro" id="IPR036388">
    <property type="entry name" value="WH-like_DNA-bd_sf"/>
</dbReference>
<evidence type="ECO:0000313" key="5">
    <source>
        <dbReference type="Proteomes" id="UP000675881"/>
    </source>
</evidence>
<dbReference type="Gene3D" id="1.10.150.50">
    <property type="entry name" value="Transcription Factor, Ets-1"/>
    <property type="match status" value="1"/>
</dbReference>
<dbReference type="PRINTS" id="PR00454">
    <property type="entry name" value="ETSDOMAIN"/>
</dbReference>
<comment type="subcellular location">
    <subcellularLocation>
        <location evidence="3">Nucleus</location>
    </subcellularLocation>
</comment>
<sequence>MDPLLWTPTHVAHWAKWAKIEFSRASLMLEDWNITGKRLCSLSHDEFKSKVIVDPNDLLWTHLELLKKFMSETSPGNRTGNNGQVQLWQFLLELLTEKEHREVIHWIGEEGEFKLNDPEMVAQLWGVRKNKPNMNYEKLSRALRYYYDGDMICKVQNKRFVYKFVCDLKQLIGYTASEINKLVIEAEQKAFSKISMYNN</sequence>
<evidence type="ECO:0000256" key="2">
    <source>
        <dbReference type="ARBA" id="ARBA00023125"/>
    </source>
</evidence>
<dbReference type="GO" id="GO:0005634">
    <property type="term" value="C:nucleus"/>
    <property type="evidence" value="ECO:0007669"/>
    <property type="project" value="UniProtKB-SubCell"/>
</dbReference>
<dbReference type="InterPro" id="IPR046328">
    <property type="entry name" value="ETS_fam"/>
</dbReference>
<dbReference type="SUPFAM" id="SSF47769">
    <property type="entry name" value="SAM/Pointed domain"/>
    <property type="match status" value="1"/>
</dbReference>
<dbReference type="GO" id="GO:0030154">
    <property type="term" value="P:cell differentiation"/>
    <property type="evidence" value="ECO:0007669"/>
    <property type="project" value="TreeGrafter"/>
</dbReference>
<comment type="similarity">
    <text evidence="1 3">Belongs to the ETS family.</text>
</comment>
<dbReference type="Pfam" id="PF00178">
    <property type="entry name" value="Ets"/>
    <property type="match status" value="1"/>
</dbReference>
<dbReference type="GO" id="GO:0043565">
    <property type="term" value="F:sequence-specific DNA binding"/>
    <property type="evidence" value="ECO:0007669"/>
    <property type="project" value="InterPro"/>
</dbReference>
<dbReference type="Proteomes" id="UP000675881">
    <property type="component" value="Chromosome 1"/>
</dbReference>
<dbReference type="AlphaFoldDB" id="A0A7R8CD51"/>
<protein>
    <submittedName>
        <fullName evidence="4">GABPA</fullName>
    </submittedName>
</protein>
<name>A0A7R8CD51_LEPSM</name>
<dbReference type="EMBL" id="HG994580">
    <property type="protein sequence ID" value="CAF2777643.1"/>
    <property type="molecule type" value="Genomic_DNA"/>
</dbReference>
<dbReference type="Pfam" id="PF02198">
    <property type="entry name" value="SAM_PNT"/>
    <property type="match status" value="1"/>
</dbReference>
<dbReference type="FunFam" id="1.10.10.10:FF:000200">
    <property type="entry name" value="GA-binding protein alpha chain, putative"/>
    <property type="match status" value="1"/>
</dbReference>
<gene>
    <name evidence="4" type="ORF">LSAA_1126</name>
</gene>
<dbReference type="InterPro" id="IPR013761">
    <property type="entry name" value="SAM/pointed_sf"/>
</dbReference>
<proteinExistence type="inferred from homology"/>
<dbReference type="InterPro" id="IPR003118">
    <property type="entry name" value="Pointed_dom"/>
</dbReference>
<dbReference type="GO" id="GO:0000981">
    <property type="term" value="F:DNA-binding transcription factor activity, RNA polymerase II-specific"/>
    <property type="evidence" value="ECO:0007669"/>
    <property type="project" value="TreeGrafter"/>
</dbReference>
<dbReference type="PANTHER" id="PTHR11849:SF195">
    <property type="entry name" value="GA-BINDING PROTEIN ALPHA CHAIN"/>
    <property type="match status" value="1"/>
</dbReference>
<dbReference type="SMART" id="SM00251">
    <property type="entry name" value="SAM_PNT"/>
    <property type="match status" value="1"/>
</dbReference>
<dbReference type="SUPFAM" id="SSF46785">
    <property type="entry name" value="Winged helix' DNA-binding domain"/>
    <property type="match status" value="1"/>
</dbReference>
<dbReference type="OrthoDB" id="10067219at2759"/>
<evidence type="ECO:0000313" key="4">
    <source>
        <dbReference type="EMBL" id="CAF2777643.1"/>
    </source>
</evidence>
<dbReference type="Gene3D" id="1.10.10.10">
    <property type="entry name" value="Winged helix-like DNA-binding domain superfamily/Winged helix DNA-binding domain"/>
    <property type="match status" value="1"/>
</dbReference>
<dbReference type="InterPro" id="IPR036390">
    <property type="entry name" value="WH_DNA-bd_sf"/>
</dbReference>
<keyword evidence="3" id="KW-0539">Nucleus</keyword>
<dbReference type="PROSITE" id="PS00345">
    <property type="entry name" value="ETS_DOMAIN_1"/>
    <property type="match status" value="1"/>
</dbReference>
<evidence type="ECO:0000256" key="3">
    <source>
        <dbReference type="RuleBase" id="RU004019"/>
    </source>
</evidence>
<dbReference type="InterPro" id="IPR000418">
    <property type="entry name" value="Ets_dom"/>
</dbReference>
<dbReference type="SMART" id="SM00413">
    <property type="entry name" value="ETS"/>
    <property type="match status" value="1"/>
</dbReference>
<dbReference type="PROSITE" id="PS50061">
    <property type="entry name" value="ETS_DOMAIN_3"/>
    <property type="match status" value="1"/>
</dbReference>
<accession>A0A7R8CD51</accession>
<evidence type="ECO:0000256" key="1">
    <source>
        <dbReference type="ARBA" id="ARBA00005562"/>
    </source>
</evidence>
<dbReference type="PROSITE" id="PS00346">
    <property type="entry name" value="ETS_DOMAIN_2"/>
    <property type="match status" value="1"/>
</dbReference>
<dbReference type="PROSITE" id="PS51433">
    <property type="entry name" value="PNT"/>
    <property type="match status" value="1"/>
</dbReference>